<feature type="transmembrane region" description="Helical" evidence="6">
    <location>
        <begin position="46"/>
        <end position="63"/>
    </location>
</feature>
<keyword evidence="5 6" id="KW-0472">Membrane</keyword>
<sequence length="144" mass="15176">MTSPSAVGRANGSVFGQLVRFALVGGVGTALYVGLFWVFALWMSSQAANIVSWVIATVVGNLIHRRFTYGVSGAHLRGMDGVVTFVTALAELGASSLLLAVFEGASSVEQGGLVVLGTIVGGLLRFVLNYWWFRRTEPALAPAT</sequence>
<evidence type="ECO:0000313" key="8">
    <source>
        <dbReference type="EMBL" id="CCI52882.1"/>
    </source>
</evidence>
<dbReference type="Proteomes" id="UP000035720">
    <property type="component" value="Unassembled WGS sequence"/>
</dbReference>
<dbReference type="GO" id="GO:0000271">
    <property type="term" value="P:polysaccharide biosynthetic process"/>
    <property type="evidence" value="ECO:0007669"/>
    <property type="project" value="InterPro"/>
</dbReference>
<comment type="subcellular location">
    <subcellularLocation>
        <location evidence="1">Membrane</location>
        <topology evidence="1">Multi-pass membrane protein</topology>
    </subcellularLocation>
</comment>
<dbReference type="STRING" id="1193518.BN13_230030"/>
<organism evidence="8 9">
    <name type="scientific">Nostocoides jenkinsii Ben 74</name>
    <dbReference type="NCBI Taxonomy" id="1193518"/>
    <lineage>
        <taxon>Bacteria</taxon>
        <taxon>Bacillati</taxon>
        <taxon>Actinomycetota</taxon>
        <taxon>Actinomycetes</taxon>
        <taxon>Micrococcales</taxon>
        <taxon>Intrasporangiaceae</taxon>
        <taxon>Nostocoides</taxon>
    </lineage>
</organism>
<name>A0A077MDE3_9MICO</name>
<keyword evidence="3 6" id="KW-0812">Transmembrane</keyword>
<protein>
    <recommendedName>
        <fullName evidence="7">GtrA/DPMS transmembrane domain-containing protein</fullName>
    </recommendedName>
</protein>
<gene>
    <name evidence="8" type="ORF">BN13_230030</name>
</gene>
<evidence type="ECO:0000256" key="4">
    <source>
        <dbReference type="ARBA" id="ARBA00022989"/>
    </source>
</evidence>
<dbReference type="AlphaFoldDB" id="A0A077MDE3"/>
<evidence type="ECO:0000256" key="3">
    <source>
        <dbReference type="ARBA" id="ARBA00022692"/>
    </source>
</evidence>
<comment type="caution">
    <text evidence="8">The sequence shown here is derived from an EMBL/GenBank/DDBJ whole genome shotgun (WGS) entry which is preliminary data.</text>
</comment>
<comment type="similarity">
    <text evidence="2">Belongs to the GtrA family.</text>
</comment>
<keyword evidence="9" id="KW-1185">Reference proteome</keyword>
<dbReference type="RefSeq" id="WP_048545157.1">
    <property type="nucleotide sequence ID" value="NZ_HF571038.1"/>
</dbReference>
<dbReference type="EMBL" id="CAJC01000132">
    <property type="protein sequence ID" value="CCI52882.1"/>
    <property type="molecule type" value="Genomic_DNA"/>
</dbReference>
<evidence type="ECO:0000259" key="7">
    <source>
        <dbReference type="Pfam" id="PF04138"/>
    </source>
</evidence>
<feature type="transmembrane region" description="Helical" evidence="6">
    <location>
        <begin position="83"/>
        <end position="102"/>
    </location>
</feature>
<proteinExistence type="inferred from homology"/>
<dbReference type="PANTHER" id="PTHR38459:SF1">
    <property type="entry name" value="PROPHAGE BACTOPRENOL-LINKED GLUCOSE TRANSLOCASE HOMOLOG"/>
    <property type="match status" value="1"/>
</dbReference>
<feature type="transmembrane region" description="Helical" evidence="6">
    <location>
        <begin position="114"/>
        <end position="133"/>
    </location>
</feature>
<evidence type="ECO:0000256" key="6">
    <source>
        <dbReference type="SAM" id="Phobius"/>
    </source>
</evidence>
<dbReference type="GO" id="GO:0005886">
    <property type="term" value="C:plasma membrane"/>
    <property type="evidence" value="ECO:0007669"/>
    <property type="project" value="TreeGrafter"/>
</dbReference>
<keyword evidence="4 6" id="KW-1133">Transmembrane helix</keyword>
<feature type="transmembrane region" description="Helical" evidence="6">
    <location>
        <begin position="21"/>
        <end position="40"/>
    </location>
</feature>
<dbReference type="InterPro" id="IPR051401">
    <property type="entry name" value="GtrA_CellWall_Glycosyl"/>
</dbReference>
<evidence type="ECO:0000313" key="9">
    <source>
        <dbReference type="Proteomes" id="UP000035720"/>
    </source>
</evidence>
<dbReference type="Pfam" id="PF04138">
    <property type="entry name" value="GtrA_DPMS_TM"/>
    <property type="match status" value="1"/>
</dbReference>
<dbReference type="PANTHER" id="PTHR38459">
    <property type="entry name" value="PROPHAGE BACTOPRENOL-LINKED GLUCOSE TRANSLOCASE HOMOLOG"/>
    <property type="match status" value="1"/>
</dbReference>
<evidence type="ECO:0000256" key="2">
    <source>
        <dbReference type="ARBA" id="ARBA00009399"/>
    </source>
</evidence>
<accession>A0A077MDE3</accession>
<evidence type="ECO:0000256" key="1">
    <source>
        <dbReference type="ARBA" id="ARBA00004141"/>
    </source>
</evidence>
<feature type="domain" description="GtrA/DPMS transmembrane" evidence="7">
    <location>
        <begin position="20"/>
        <end position="132"/>
    </location>
</feature>
<reference evidence="8 9" key="1">
    <citation type="journal article" date="2013" name="ISME J.">
        <title>A metabolic model for members of the genus Tetrasphaera involved in enhanced biological phosphorus removal.</title>
        <authorList>
            <person name="Kristiansen R."/>
            <person name="Nguyen H.T.T."/>
            <person name="Saunders A.M."/>
            <person name="Nielsen J.L."/>
            <person name="Wimmer R."/>
            <person name="Le V.Q."/>
            <person name="McIlroy S.J."/>
            <person name="Petrovski S."/>
            <person name="Seviour R.J."/>
            <person name="Calteau A."/>
            <person name="Nielsen K.L."/>
            <person name="Nielsen P.H."/>
        </authorList>
    </citation>
    <scope>NUCLEOTIDE SEQUENCE [LARGE SCALE GENOMIC DNA]</scope>
    <source>
        <strain evidence="8 9">Ben 74</strain>
    </source>
</reference>
<evidence type="ECO:0000256" key="5">
    <source>
        <dbReference type="ARBA" id="ARBA00023136"/>
    </source>
</evidence>
<dbReference type="InterPro" id="IPR007267">
    <property type="entry name" value="GtrA_DPMS_TM"/>
</dbReference>